<evidence type="ECO:0000313" key="13">
    <source>
        <dbReference type="Proteomes" id="UP000321501"/>
    </source>
</evidence>
<dbReference type="InterPro" id="IPR018313">
    <property type="entry name" value="SBP_3_CS"/>
</dbReference>
<evidence type="ECO:0000259" key="7">
    <source>
        <dbReference type="SMART" id="SM00079"/>
    </source>
</evidence>
<evidence type="ECO:0000256" key="5">
    <source>
        <dbReference type="SAM" id="SignalP"/>
    </source>
</evidence>
<dbReference type="InterPro" id="IPR001320">
    <property type="entry name" value="Iontro_rcpt_C"/>
</dbReference>
<comment type="similarity">
    <text evidence="2 4">Belongs to the bacterial solute-binding protein 3 family.</text>
</comment>
<organism evidence="10 11">
    <name type="scientific">Leptotrichia wadei</name>
    <dbReference type="NCBI Taxonomy" id="157687"/>
    <lineage>
        <taxon>Bacteria</taxon>
        <taxon>Fusobacteriati</taxon>
        <taxon>Fusobacteriota</taxon>
        <taxon>Fusobacteriia</taxon>
        <taxon>Fusobacteriales</taxon>
        <taxon>Leptotrichiaceae</taxon>
        <taxon>Leptotrichia</taxon>
    </lineage>
</organism>
<feature type="domain" description="Solute-binding protein family 3/N-terminal" evidence="6">
    <location>
        <begin position="36"/>
        <end position="262"/>
    </location>
</feature>
<evidence type="ECO:0000256" key="4">
    <source>
        <dbReference type="RuleBase" id="RU003744"/>
    </source>
</evidence>
<dbReference type="SMART" id="SM00062">
    <property type="entry name" value="PBPb"/>
    <property type="match status" value="1"/>
</dbReference>
<keyword evidence="3 5" id="KW-0732">Signal</keyword>
<evidence type="ECO:0000313" key="9">
    <source>
        <dbReference type="EMBL" id="BBM50148.1"/>
    </source>
</evidence>
<dbReference type="PANTHER" id="PTHR35936">
    <property type="entry name" value="MEMBRANE-BOUND LYTIC MUREIN TRANSGLYCOSYLASE F"/>
    <property type="match status" value="1"/>
</dbReference>
<dbReference type="PROSITE" id="PS01039">
    <property type="entry name" value="SBP_BACTERIAL_3"/>
    <property type="match status" value="1"/>
</dbReference>
<evidence type="ECO:0000313" key="11">
    <source>
        <dbReference type="Proteomes" id="UP000070483"/>
    </source>
</evidence>
<dbReference type="SMART" id="SM00079">
    <property type="entry name" value="PBPe"/>
    <property type="match status" value="1"/>
</dbReference>
<reference evidence="11" key="2">
    <citation type="submission" date="2016-01" db="EMBL/GenBank/DDBJ databases">
        <authorList>
            <person name="Mitreva M."/>
            <person name="Pepin K.H."/>
            <person name="Mihindukulasuriya K.A."/>
            <person name="Fulton R."/>
            <person name="Fronick C."/>
            <person name="O'Laughlin M."/>
            <person name="Miner T."/>
            <person name="Herter B."/>
            <person name="Rosa B.A."/>
            <person name="Cordes M."/>
            <person name="Tomlinson C."/>
            <person name="Wollam A."/>
            <person name="Palsikar V.B."/>
            <person name="Mardis E.R."/>
            <person name="Wilson R.K."/>
        </authorList>
    </citation>
    <scope>NUCLEOTIDE SEQUENCE [LARGE SCALE GENOMIC DNA]</scope>
    <source>
        <strain evidence="11">KA00185</strain>
    </source>
</reference>
<dbReference type="PATRIC" id="fig|157687.3.peg.1121"/>
<dbReference type="GO" id="GO:0030313">
    <property type="term" value="C:cell envelope"/>
    <property type="evidence" value="ECO:0007669"/>
    <property type="project" value="UniProtKB-SubCell"/>
</dbReference>
<protein>
    <submittedName>
        <fullName evidence="8">Family 3 extracellular solute-binding protein</fullName>
    </submittedName>
    <submittedName>
        <fullName evidence="10">Putative glutamine ABC transporter, periplasmic glutamine-binding protein GlnH</fullName>
    </submittedName>
</protein>
<dbReference type="Proteomes" id="UP000070483">
    <property type="component" value="Unassembled WGS sequence"/>
</dbReference>
<feature type="chain" id="PRO_5044548506" evidence="5">
    <location>
        <begin position="22"/>
        <end position="262"/>
    </location>
</feature>
<dbReference type="EMBL" id="AP019835">
    <property type="protein sequence ID" value="BBM50148.1"/>
    <property type="molecule type" value="Genomic_DNA"/>
</dbReference>
<dbReference type="EMBL" id="AP019834">
    <property type="protein sequence ID" value="BBM47843.1"/>
    <property type="molecule type" value="Genomic_DNA"/>
</dbReference>
<reference evidence="10" key="1">
    <citation type="submission" date="2016-01" db="EMBL/GenBank/DDBJ databases">
        <authorList>
            <person name="Oliw E.H."/>
        </authorList>
    </citation>
    <scope>NUCLEOTIDE SEQUENCE [LARGE SCALE GENOMIC DNA]</scope>
    <source>
        <strain evidence="10">KA00185</strain>
    </source>
</reference>
<comment type="subcellular location">
    <subcellularLocation>
        <location evidence="1">Cell envelope</location>
    </subcellularLocation>
</comment>
<dbReference type="Proteomes" id="UP000321501">
    <property type="component" value="Chromosome"/>
</dbReference>
<dbReference type="EMBL" id="LSDD01000089">
    <property type="protein sequence ID" value="KXB65447.1"/>
    <property type="molecule type" value="Genomic_DNA"/>
</dbReference>
<dbReference type="OrthoDB" id="81666at2"/>
<evidence type="ECO:0000256" key="2">
    <source>
        <dbReference type="ARBA" id="ARBA00010333"/>
    </source>
</evidence>
<evidence type="ECO:0000313" key="8">
    <source>
        <dbReference type="EMBL" id="BBM47843.1"/>
    </source>
</evidence>
<dbReference type="AlphaFoldDB" id="A0A134ACL0"/>
<dbReference type="GO" id="GO:0016020">
    <property type="term" value="C:membrane"/>
    <property type="evidence" value="ECO:0007669"/>
    <property type="project" value="InterPro"/>
</dbReference>
<accession>A0A134ACL0</accession>
<evidence type="ECO:0000256" key="3">
    <source>
        <dbReference type="ARBA" id="ARBA00022729"/>
    </source>
</evidence>
<dbReference type="InterPro" id="IPR001638">
    <property type="entry name" value="Solute-binding_3/MltF_N"/>
</dbReference>
<dbReference type="Gene3D" id="3.40.190.10">
    <property type="entry name" value="Periplasmic binding protein-like II"/>
    <property type="match status" value="2"/>
</dbReference>
<reference evidence="8 12" key="3">
    <citation type="submission" date="2019-07" db="EMBL/GenBank/DDBJ databases">
        <title>Complete Genome Sequence of Leptotrichia wadei Strain JMUB3933.</title>
        <authorList>
            <person name="Watanabe S."/>
            <person name="Cui L."/>
        </authorList>
    </citation>
    <scope>NUCLEOTIDE SEQUENCE [LARGE SCALE GENOMIC DNA]</scope>
    <source>
        <strain evidence="8 12">JMUB3933</strain>
    </source>
</reference>
<evidence type="ECO:0000259" key="6">
    <source>
        <dbReference type="SMART" id="SM00062"/>
    </source>
</evidence>
<dbReference type="SUPFAM" id="SSF53850">
    <property type="entry name" value="Periplasmic binding protein-like II"/>
    <property type="match status" value="1"/>
</dbReference>
<gene>
    <name evidence="10" type="ORF">HMPREF3180_01126</name>
    <name evidence="8" type="ORF">JMUB3933_1344</name>
    <name evidence="9" type="ORF">JMUB3934_1445</name>
</gene>
<name>A0A134ACL0_9FUSO</name>
<evidence type="ECO:0000256" key="1">
    <source>
        <dbReference type="ARBA" id="ARBA00004196"/>
    </source>
</evidence>
<proteinExistence type="inferred from homology"/>
<dbReference type="Proteomes" id="UP000321397">
    <property type="component" value="Chromosome"/>
</dbReference>
<reference evidence="9 13" key="4">
    <citation type="submission" date="2019-07" db="EMBL/GenBank/DDBJ databases">
        <title>Complete Genome Sequence of Leptotrichia wadei Strain JMUB3934.</title>
        <authorList>
            <person name="Watanabe S."/>
            <person name="Cui L."/>
        </authorList>
    </citation>
    <scope>NUCLEOTIDE SEQUENCE [LARGE SCALE GENOMIC DNA]</scope>
    <source>
        <strain evidence="9 13">JMUB3934</strain>
    </source>
</reference>
<keyword evidence="11" id="KW-1185">Reference proteome</keyword>
<dbReference type="GO" id="GO:0015276">
    <property type="term" value="F:ligand-gated monoatomic ion channel activity"/>
    <property type="evidence" value="ECO:0007669"/>
    <property type="project" value="InterPro"/>
</dbReference>
<feature type="domain" description="Ionotropic glutamate receptor C-terminal" evidence="7">
    <location>
        <begin position="36"/>
        <end position="262"/>
    </location>
</feature>
<evidence type="ECO:0000313" key="12">
    <source>
        <dbReference type="Proteomes" id="UP000321397"/>
    </source>
</evidence>
<dbReference type="RefSeq" id="WP_060917881.1">
    <property type="nucleotide sequence ID" value="NZ_AP019834.1"/>
</dbReference>
<dbReference type="PANTHER" id="PTHR35936:SF34">
    <property type="entry name" value="ABC TRANSPORTER EXTRACELLULAR-BINDING PROTEIN YCKB-RELATED"/>
    <property type="match status" value="1"/>
</dbReference>
<dbReference type="CDD" id="cd00996">
    <property type="entry name" value="PBP2_AatB_like"/>
    <property type="match status" value="1"/>
</dbReference>
<sequence>MKKILLLMVLALSVFMCSVQKEEKKEEDNASGIPKKIVVGLDDSFVPMGFKNEKGEIVGFDIDLARAVAQKLGSEVEFKPINWDSKILDLNGGNIDLIWNGLTITDERKKETEMTKPYLTSHQLIIVKAGSSIKTKADLKGKIVGSQTESSGEEAVKKSGEDKTFKEFKTYAQYDQAFMDLDAGRIDAIIADEVLAKYTKKTKETQAKKELYSILGDNYGEEEYGIAAKKGNTKLVEAINKAIEELKADGTYQKIYSKWFKD</sequence>
<dbReference type="Pfam" id="PF00497">
    <property type="entry name" value="SBP_bac_3"/>
    <property type="match status" value="1"/>
</dbReference>
<dbReference type="STRING" id="157687.HMPREF3180_01126"/>
<feature type="signal peptide" evidence="5">
    <location>
        <begin position="1"/>
        <end position="21"/>
    </location>
</feature>
<evidence type="ECO:0000313" key="10">
    <source>
        <dbReference type="EMBL" id="KXB65447.1"/>
    </source>
</evidence>